<gene>
    <name evidence="2" type="primary">LOC107817605</name>
</gene>
<reference evidence="2" key="2">
    <citation type="submission" date="2025-08" db="UniProtKB">
        <authorList>
            <consortium name="RefSeq"/>
        </authorList>
    </citation>
    <scope>IDENTIFICATION</scope>
    <source>
        <tissue evidence="2">Leaf</tissue>
    </source>
</reference>
<evidence type="ECO:0000313" key="1">
    <source>
        <dbReference type="Proteomes" id="UP000790787"/>
    </source>
</evidence>
<evidence type="ECO:0000313" key="2">
    <source>
        <dbReference type="RefSeq" id="XP_075106930.1"/>
    </source>
</evidence>
<proteinExistence type="predicted"/>
<name>A0AC58UBS1_TOBAC</name>
<sequence>MDTICIIVAFNGRWTADYKYLDHQTKLVLVPEAIRFEDFINQVFEVIELDRDKFEAMIWFDINLGTSKGILVSKDLDLHTCIELLKNHSLFKGCRFIVDILKRVFDSTSTFEHVNTETQQDNQDKCQQIMEIDVVEAQPITEEMLQTFDSIQVEGQSIIEIDNEQALGIQVLESAPVIEGVAEKTFTQLTRQSSNSKQKESPTTILRENASLDEIKVGSIFDKKKSIINCFSNIAIKGHFDFKVVRSSSIRYSLKCNDDRCGWCVRGFRIKDSTLFKIVKIEKNHDCSVNTMKADQRHTISKLISGYIIDNLRDPRFEVTLAFVMAEMQKLHGLDIGYHKAWRAIQHASALIRGTPEENYELLSSYLYMMKSKNPGTYTNIKIDDNNRFLYMFYAYGSSIVGWNHCRPVIAVDATFLKHQSIAHGIAKVYLESHHRICIYHLEQNLKRRKVKSEVIKLFQSAARVYRRKEFDLYMSDIAKVDKKTFDYLMEEPPERWARSCSPRQRYDMLTTNIVESMNSVLLEAMRLPILRMMDFIQVKLQRWFYERRNEAEGTFYDVSCWVEEELKKKIDLAFTLNVFPVDSWRSRVEEEGITFLVDLNKRACDCFQFQFDELPCIHAIAAIEKRNIKKSNFCSDWYLKESWLKTYERQIHPEGHTDSWIVPESVKSQVIKPPDFKVSPGRRQKKRHIPATESSKITFKCGRCRRIGHNRTSCIYSPAVHPFSRKHRE</sequence>
<dbReference type="RefSeq" id="XP_075106930.1">
    <property type="nucleotide sequence ID" value="XM_075250829.1"/>
</dbReference>
<reference evidence="1" key="1">
    <citation type="journal article" date="2014" name="Nat. Commun.">
        <title>The tobacco genome sequence and its comparison with those of tomato and potato.</title>
        <authorList>
            <person name="Sierro N."/>
            <person name="Battey J.N."/>
            <person name="Ouadi S."/>
            <person name="Bakaher N."/>
            <person name="Bovet L."/>
            <person name="Willig A."/>
            <person name="Goepfert S."/>
            <person name="Peitsch M.C."/>
            <person name="Ivanov N.V."/>
        </authorList>
    </citation>
    <scope>NUCLEOTIDE SEQUENCE [LARGE SCALE GENOMIC DNA]</scope>
</reference>
<organism evidence="1 2">
    <name type="scientific">Nicotiana tabacum</name>
    <name type="common">Common tobacco</name>
    <dbReference type="NCBI Taxonomy" id="4097"/>
    <lineage>
        <taxon>Eukaryota</taxon>
        <taxon>Viridiplantae</taxon>
        <taxon>Streptophyta</taxon>
        <taxon>Embryophyta</taxon>
        <taxon>Tracheophyta</taxon>
        <taxon>Spermatophyta</taxon>
        <taxon>Magnoliopsida</taxon>
        <taxon>eudicotyledons</taxon>
        <taxon>Gunneridae</taxon>
        <taxon>Pentapetalae</taxon>
        <taxon>asterids</taxon>
        <taxon>lamiids</taxon>
        <taxon>Solanales</taxon>
        <taxon>Solanaceae</taxon>
        <taxon>Nicotianoideae</taxon>
        <taxon>Nicotianeae</taxon>
        <taxon>Nicotiana</taxon>
    </lineage>
</organism>
<dbReference type="Proteomes" id="UP000790787">
    <property type="component" value="Chromosome 4"/>
</dbReference>
<keyword evidence="1" id="KW-1185">Reference proteome</keyword>
<protein>
    <submittedName>
        <fullName evidence="2">Uncharacterized protein LOC107817605</fullName>
    </submittedName>
</protein>
<accession>A0AC58UBS1</accession>